<keyword evidence="2" id="KW-1185">Reference proteome</keyword>
<evidence type="ECO:0000313" key="1">
    <source>
        <dbReference type="EMBL" id="MPD05633.1"/>
    </source>
</evidence>
<gene>
    <name evidence="1" type="ORF">E2C01_101386</name>
</gene>
<accession>A0A5B7KAL6</accession>
<protein>
    <submittedName>
        <fullName evidence="1">Uncharacterized protein</fullName>
    </submittedName>
</protein>
<proteinExistence type="predicted"/>
<dbReference type="Proteomes" id="UP000324222">
    <property type="component" value="Unassembled WGS sequence"/>
</dbReference>
<sequence>MRTLHLEVGWAGSSQILLRPHTVNLAASWNIDTVSLLYHRALKALSSVNPTVRYYSKTCSIPSIQAAAFCSINQARDLQREVSVTIRHYATASLPTLQVSQQRSHERQHNMVFVPQAP</sequence>
<comment type="caution">
    <text evidence="1">The sequence shown here is derived from an EMBL/GenBank/DDBJ whole genome shotgun (WGS) entry which is preliminary data.</text>
</comment>
<reference evidence="1 2" key="1">
    <citation type="submission" date="2019-05" db="EMBL/GenBank/DDBJ databases">
        <title>Another draft genome of Portunus trituberculatus and its Hox gene families provides insights of decapod evolution.</title>
        <authorList>
            <person name="Jeong J.-H."/>
            <person name="Song I."/>
            <person name="Kim S."/>
            <person name="Choi T."/>
            <person name="Kim D."/>
            <person name="Ryu S."/>
            <person name="Kim W."/>
        </authorList>
    </citation>
    <scope>NUCLEOTIDE SEQUENCE [LARGE SCALE GENOMIC DNA]</scope>
    <source>
        <tissue evidence="1">Muscle</tissue>
    </source>
</reference>
<evidence type="ECO:0000313" key="2">
    <source>
        <dbReference type="Proteomes" id="UP000324222"/>
    </source>
</evidence>
<dbReference type="AlphaFoldDB" id="A0A5B7KAL6"/>
<dbReference type="EMBL" id="VSRR010146972">
    <property type="protein sequence ID" value="MPD05633.1"/>
    <property type="molecule type" value="Genomic_DNA"/>
</dbReference>
<name>A0A5B7KAL6_PORTR</name>
<organism evidence="1 2">
    <name type="scientific">Portunus trituberculatus</name>
    <name type="common">Swimming crab</name>
    <name type="synonym">Neptunus trituberculatus</name>
    <dbReference type="NCBI Taxonomy" id="210409"/>
    <lineage>
        <taxon>Eukaryota</taxon>
        <taxon>Metazoa</taxon>
        <taxon>Ecdysozoa</taxon>
        <taxon>Arthropoda</taxon>
        <taxon>Crustacea</taxon>
        <taxon>Multicrustacea</taxon>
        <taxon>Malacostraca</taxon>
        <taxon>Eumalacostraca</taxon>
        <taxon>Eucarida</taxon>
        <taxon>Decapoda</taxon>
        <taxon>Pleocyemata</taxon>
        <taxon>Brachyura</taxon>
        <taxon>Eubrachyura</taxon>
        <taxon>Portunoidea</taxon>
        <taxon>Portunidae</taxon>
        <taxon>Portuninae</taxon>
        <taxon>Portunus</taxon>
    </lineage>
</organism>